<gene>
    <name evidence="1" type="ORF">CR203_12660</name>
</gene>
<dbReference type="Pfam" id="PF08812">
    <property type="entry name" value="YtxC"/>
    <property type="match status" value="1"/>
</dbReference>
<reference evidence="1 2" key="1">
    <citation type="submission" date="2017-10" db="EMBL/GenBank/DDBJ databases">
        <title>Bacillus sp. nov., a halophilic bacterium isolated from a Keqin Lake.</title>
        <authorList>
            <person name="Wang H."/>
        </authorList>
    </citation>
    <scope>NUCLEOTIDE SEQUENCE [LARGE SCALE GENOMIC DNA]</scope>
    <source>
        <strain evidence="1 2">KCTC 13187</strain>
    </source>
</reference>
<name>A0A3A9KGH1_9BACI</name>
<evidence type="ECO:0000313" key="1">
    <source>
        <dbReference type="EMBL" id="RKL66685.1"/>
    </source>
</evidence>
<evidence type="ECO:0000313" key="2">
    <source>
        <dbReference type="Proteomes" id="UP000281498"/>
    </source>
</evidence>
<dbReference type="InterPro" id="IPR014199">
    <property type="entry name" value="Spore_YtxC"/>
</dbReference>
<dbReference type="AlphaFoldDB" id="A0A3A9KGH1"/>
<dbReference type="EMBL" id="PDOE01000005">
    <property type="protein sequence ID" value="RKL66685.1"/>
    <property type="molecule type" value="Genomic_DNA"/>
</dbReference>
<evidence type="ECO:0008006" key="3">
    <source>
        <dbReference type="Google" id="ProtNLM"/>
    </source>
</evidence>
<sequence length="298" mass="35306">MLLLTIDFQDSHIGESFYEQLRHSLSILGGKGKSETIVDYQYNRKNGTAALILSGLQDLHLDKKHHIIAILTNVTVATYFSKWLEECLRESFYYEDKEEIQSIVETAKLIFFPGLETKMILLPFTFYQWQQEIYKQISPFIEEDISFSFDSLIAFRLLNAKEKLLDVVEIAIDEYKMELEYQSMVQRCRDVLKEQKSKVEAVYVHLKDGVEFYDEEKKKLSLQQIYKWLHAETAFEKSLPYQERMIGPLVSMAPNKIYLFAQDIEDDLYHTLRNIFEERIVLMNRWPFDFSDKKIRGL</sequence>
<accession>A0A3A9KGH1</accession>
<protein>
    <recommendedName>
        <fullName evidence="3">Sporulation protein YtxC</fullName>
    </recommendedName>
</protein>
<comment type="caution">
    <text evidence="1">The sequence shown here is derived from an EMBL/GenBank/DDBJ whole genome shotgun (WGS) entry which is preliminary data.</text>
</comment>
<dbReference type="OrthoDB" id="2986513at2"/>
<dbReference type="Proteomes" id="UP000281498">
    <property type="component" value="Unassembled WGS sequence"/>
</dbReference>
<keyword evidence="2" id="KW-1185">Reference proteome</keyword>
<organism evidence="1 2">
    <name type="scientific">Salipaludibacillus neizhouensis</name>
    <dbReference type="NCBI Taxonomy" id="885475"/>
    <lineage>
        <taxon>Bacteria</taxon>
        <taxon>Bacillati</taxon>
        <taxon>Bacillota</taxon>
        <taxon>Bacilli</taxon>
        <taxon>Bacillales</taxon>
        <taxon>Bacillaceae</taxon>
    </lineage>
</organism>
<proteinExistence type="predicted"/>